<dbReference type="Gene3D" id="2.60.420.10">
    <property type="entry name" value="Maltose phosphorylase, domain 3"/>
    <property type="match status" value="1"/>
</dbReference>
<dbReference type="EMBL" id="SORL01000007">
    <property type="protein sequence ID" value="TDY64106.1"/>
    <property type="molecule type" value="Genomic_DNA"/>
</dbReference>
<dbReference type="Gene3D" id="2.60.40.10">
    <property type="entry name" value="Immunoglobulins"/>
    <property type="match status" value="1"/>
</dbReference>
<feature type="domain" description="Alpha-L-rhamnosidase concanavalin-like" evidence="4">
    <location>
        <begin position="351"/>
        <end position="460"/>
    </location>
</feature>
<dbReference type="InterPro" id="IPR035398">
    <property type="entry name" value="Bac_rhamnosid_C"/>
</dbReference>
<dbReference type="Proteomes" id="UP000294824">
    <property type="component" value="Unassembled WGS sequence"/>
</dbReference>
<dbReference type="Pfam" id="PF17389">
    <property type="entry name" value="Bac_rhamnosid6H"/>
    <property type="match status" value="1"/>
</dbReference>
<dbReference type="PANTHER" id="PTHR33307">
    <property type="entry name" value="ALPHA-RHAMNOSIDASE (EUROFUNG)"/>
    <property type="match status" value="1"/>
</dbReference>
<dbReference type="InterPro" id="IPR008928">
    <property type="entry name" value="6-hairpin_glycosidase_sf"/>
</dbReference>
<dbReference type="InterPro" id="IPR008902">
    <property type="entry name" value="Rhamnosid_concanavalin"/>
</dbReference>
<dbReference type="InterPro" id="IPR012341">
    <property type="entry name" value="6hp_glycosidase-like_sf"/>
</dbReference>
<dbReference type="AlphaFoldDB" id="A0A4R8MJD0"/>
<proteinExistence type="predicted"/>
<evidence type="ECO:0000313" key="8">
    <source>
        <dbReference type="EMBL" id="TDY64106.1"/>
    </source>
</evidence>
<dbReference type="EC" id="3.2.1.40" evidence="2"/>
<feature type="domain" description="Bacterial alpha-L-rhamnosidase N-terminal" evidence="5">
    <location>
        <begin position="173"/>
        <end position="341"/>
    </location>
</feature>
<evidence type="ECO:0000259" key="4">
    <source>
        <dbReference type="Pfam" id="PF05592"/>
    </source>
</evidence>
<evidence type="ECO:0000259" key="5">
    <source>
        <dbReference type="Pfam" id="PF08531"/>
    </source>
</evidence>
<dbReference type="SUPFAM" id="SSF48208">
    <property type="entry name" value="Six-hairpin glycosidases"/>
    <property type="match status" value="1"/>
</dbReference>
<keyword evidence="3" id="KW-0378">Hydrolase</keyword>
<dbReference type="Gene3D" id="2.60.120.260">
    <property type="entry name" value="Galactose-binding domain-like"/>
    <property type="match status" value="2"/>
</dbReference>
<organism evidence="8 9">
    <name type="scientific">Algibacter lectus</name>
    <dbReference type="NCBI Taxonomy" id="221126"/>
    <lineage>
        <taxon>Bacteria</taxon>
        <taxon>Pseudomonadati</taxon>
        <taxon>Bacteroidota</taxon>
        <taxon>Flavobacteriia</taxon>
        <taxon>Flavobacteriales</taxon>
        <taxon>Flavobacteriaceae</taxon>
        <taxon>Algibacter</taxon>
    </lineage>
</organism>
<dbReference type="PIRSF" id="PIRSF010631">
    <property type="entry name" value="A-rhamnsds"/>
    <property type="match status" value="1"/>
</dbReference>
<dbReference type="PROSITE" id="PS51257">
    <property type="entry name" value="PROKAR_LIPOPROTEIN"/>
    <property type="match status" value="1"/>
</dbReference>
<gene>
    <name evidence="8" type="ORF">DFQ06_1009</name>
</gene>
<dbReference type="Pfam" id="PF17390">
    <property type="entry name" value="Bac_rhamnosid_C"/>
    <property type="match status" value="1"/>
</dbReference>
<dbReference type="RefSeq" id="WP_133966324.1">
    <property type="nucleotide sequence ID" value="NZ_SORL01000007.1"/>
</dbReference>
<dbReference type="InterPro" id="IPR035396">
    <property type="entry name" value="Bac_rhamnosid6H"/>
</dbReference>
<feature type="domain" description="Alpha-L-rhamnosidase C-terminal" evidence="7">
    <location>
        <begin position="834"/>
        <end position="898"/>
    </location>
</feature>
<dbReference type="InterPro" id="IPR013783">
    <property type="entry name" value="Ig-like_fold"/>
</dbReference>
<evidence type="ECO:0000256" key="1">
    <source>
        <dbReference type="ARBA" id="ARBA00001445"/>
    </source>
</evidence>
<accession>A0A4R8MJD0</accession>
<evidence type="ECO:0000313" key="9">
    <source>
        <dbReference type="Proteomes" id="UP000294824"/>
    </source>
</evidence>
<protein>
    <recommendedName>
        <fullName evidence="2">alpha-L-rhamnosidase</fullName>
        <ecNumber evidence="2">3.2.1.40</ecNumber>
    </recommendedName>
</protein>
<sequence length="936" mass="106036">MENDFKLFKFSILATLIFLYGCNKPSVLEGEITQLKVEGFDQWIVTDEVTPKFSWQPITKISEKKVIGYELLVADNKTDLENNNGNLLELTVTKIENGPWFYFDASKLPSRTVALWRVRAVLEDDSRGWWSETFHFEIGLKNNSDWTGKWIGMQPELRQKSAPWFRNSFEINKTVTKARLYVCGLGMHESWLNGKKIGNDLLQPAQTDYNIRSFYVAHDVSKLINQGQNTLGFWLGDGFYNQDKVWGTNGLSYGQPKVLAQLEITFDDGSTSIVSTDENWLCKSSAITASNVYAGENYNANLYDPLWAKNQNDISNWKPVNIETVPGKTLVAQQLPPCRITDTVTVKEIKQLHPNTWIFDFGQNLVGWAKMKIDATPNTKITIRFAEDKLSTGALNFATSGVRATKVIQTDTYITKGEGEEIWEPRFTYHGFRFAEVTISNGELKNKTPTKDLLQGMVVHTDMTITGEFSSSDDTLNQIFDMAHWTQSGGVLGIPMDCPVRERCGWTGDAHLTVPYTMYRFDAASMWRKYTTDIATTAQVSAPMLCFGDEFGERTRQIKKSGIPTMVAPGKRFIGEGSPDWGSAIAFIPWDIYVHTGDIRSLKEHYSSIKQWTEHLQGISTKGIVYSGMGDWCKPIINNPEEKTEREIYGKITPMLSSACYYRSARITADAAQLIGNKEDYLYFDKLASDIRTAFTKAFYGKDRLLIPDQTINAIAVDWDILAPEHQAKAAENLNQQVIDTGYHFETGVFGMPSLWPVLGKFGYHETIWKALQNEKAPSFKHLMSKGATTFWEVWPTENENLDYYKQSMSHPFQAAFVSWFYEGLAGIKPNSKLTGYRLIDLEPQIIPELEWVKCRFSSPMGVIESSWNQNKSTLTWQVEIPAGAEARLRVPGKLIKIQKDSKEFKVETNKITDAQGIGEKLTLNAGKYLITSNLK</sequence>
<dbReference type="Pfam" id="PF08531">
    <property type="entry name" value="Bac_rhamnosid_N"/>
    <property type="match status" value="1"/>
</dbReference>
<dbReference type="Pfam" id="PF25788">
    <property type="entry name" value="Ig_Rha78A_N"/>
    <property type="match status" value="1"/>
</dbReference>
<feature type="domain" description="Alpha-L-rhamnosidase six-hairpin glycosidase" evidence="6">
    <location>
        <begin position="466"/>
        <end position="824"/>
    </location>
</feature>
<reference evidence="8 9" key="1">
    <citation type="submission" date="2019-03" db="EMBL/GenBank/DDBJ databases">
        <title>Genomic Encyclopedia of Type Strains, Phase III (KMG-III): the genomes of soil and plant-associated and newly described type strains.</title>
        <authorList>
            <person name="Whitman W."/>
        </authorList>
    </citation>
    <scope>NUCLEOTIDE SEQUENCE [LARGE SCALE GENOMIC DNA]</scope>
    <source>
        <strain evidence="8 9">CECT 8301</strain>
    </source>
</reference>
<dbReference type="Gene3D" id="1.50.10.10">
    <property type="match status" value="1"/>
</dbReference>
<dbReference type="InterPro" id="IPR016007">
    <property type="entry name" value="Alpha_rhamnosid"/>
</dbReference>
<comment type="caution">
    <text evidence="8">The sequence shown here is derived from an EMBL/GenBank/DDBJ whole genome shotgun (WGS) entry which is preliminary data.</text>
</comment>
<comment type="catalytic activity">
    <reaction evidence="1">
        <text>Hydrolysis of terminal non-reducing alpha-L-rhamnose residues in alpha-L-rhamnosides.</text>
        <dbReference type="EC" id="3.2.1.40"/>
    </reaction>
</comment>
<dbReference type="PANTHER" id="PTHR33307:SF6">
    <property type="entry name" value="ALPHA-RHAMNOSIDASE (EUROFUNG)-RELATED"/>
    <property type="match status" value="1"/>
</dbReference>
<evidence type="ECO:0000259" key="6">
    <source>
        <dbReference type="Pfam" id="PF17389"/>
    </source>
</evidence>
<evidence type="ECO:0000256" key="3">
    <source>
        <dbReference type="ARBA" id="ARBA00022801"/>
    </source>
</evidence>
<evidence type="ECO:0000256" key="2">
    <source>
        <dbReference type="ARBA" id="ARBA00012652"/>
    </source>
</evidence>
<dbReference type="GO" id="GO:0005975">
    <property type="term" value="P:carbohydrate metabolic process"/>
    <property type="evidence" value="ECO:0007669"/>
    <property type="project" value="InterPro"/>
</dbReference>
<dbReference type="Pfam" id="PF05592">
    <property type="entry name" value="Bac_rhamnosid"/>
    <property type="match status" value="1"/>
</dbReference>
<dbReference type="GO" id="GO:0030596">
    <property type="term" value="F:alpha-L-rhamnosidase activity"/>
    <property type="evidence" value="ECO:0007669"/>
    <property type="project" value="UniProtKB-EC"/>
</dbReference>
<dbReference type="InterPro" id="IPR013737">
    <property type="entry name" value="Bac_rhamnosid_N"/>
</dbReference>
<name>A0A4R8MJD0_9FLAO</name>
<keyword evidence="9" id="KW-1185">Reference proteome</keyword>
<evidence type="ECO:0000259" key="7">
    <source>
        <dbReference type="Pfam" id="PF17390"/>
    </source>
</evidence>